<comment type="caution">
    <text evidence="15">The sequence shown here is derived from an EMBL/GenBank/DDBJ whole genome shotgun (WGS) entry which is preliminary data.</text>
</comment>
<dbReference type="PANTHER" id="PTHR30313:SF2">
    <property type="entry name" value="DNA PRIMASE"/>
    <property type="match status" value="1"/>
</dbReference>
<dbReference type="Gene3D" id="3.90.980.10">
    <property type="entry name" value="DNA primase, catalytic core, N-terminal domain"/>
    <property type="match status" value="1"/>
</dbReference>
<dbReference type="Proteomes" id="UP001230156">
    <property type="component" value="Unassembled WGS sequence"/>
</dbReference>
<keyword evidence="11 12" id="KW-0804">Transcription</keyword>
<gene>
    <name evidence="12 15" type="primary">dnaG</name>
    <name evidence="15" type="ORF">Q8A70_19055</name>
</gene>
<sequence>MAFSPAFLDELRRRLPIFDLVGRKVRLNRRGKQATGLCPFHNEKSPSFHVYDDDEPHYHCFGCGAHGDAITFVMQTDGLDFRDAVERLAGEAGLEVPKDTPQEREREERRASLGTVMEASCAFFQAQLAGSPGAGYLQRRGLTAETVQRFRLGFAPDSRTALKNHLAKLSIPEALAIESGMLIKPEDGGPTYDRFRNRVIFPIADTKGRIVAFGGRVLGDEKPKYLNSPETPLFSKGRQLYNMNFAQKAARETGEVIVVEGYMDVIALAQAGFPQVVAPLGTALTEEQIEVLWRLAPEPILCFDGDEAGQKAAAKVAERVLPILKPGLSLNFINLVDEESGEKQDPDSFLKKHAPREFRAYLDAKKTPLSGILWTILRKERLLDTPERRAGFRSDINHLVNLIADKPTREEYRAHFQSMLQQISGGEVGGARLAPGQRGQPQRFSEAGRTGADGRTYSFFDWRFLPQFYKEWGGEALRQGLHSVRRQPVEAFLATVVHHPELLHKYIETLKSLEIGDADLVKLRNRLVRIAIEVPELTSTGLWSQLVQEGFGGLLETLSFRTHALRFTLPIAEEAAAEAGLLHVLGILNEQDLRLDRDQAGKALAEDPTEENLRRFETLRDLLLEAESRRRDLDPVFDTPTQRAH</sequence>
<comment type="subunit">
    <text evidence="12">Monomer. Interacts with DnaB.</text>
</comment>
<reference evidence="16" key="1">
    <citation type="submission" date="2023-08" db="EMBL/GenBank/DDBJ databases">
        <title>Rhodospirillaceae gen. nov., a novel taxon isolated from the Yangtze River Yuezi River estuary sludge.</title>
        <authorList>
            <person name="Ruan L."/>
        </authorList>
    </citation>
    <scope>NUCLEOTIDE SEQUENCE [LARGE SCALE GENOMIC DNA]</scope>
    <source>
        <strain evidence="16">R-7</strain>
    </source>
</reference>
<dbReference type="InterPro" id="IPR006295">
    <property type="entry name" value="DNA_primase_DnaG"/>
</dbReference>
<keyword evidence="8 13" id="KW-0862">Zinc</keyword>
<keyword evidence="4 12" id="KW-0548">Nucleotidyltransferase</keyword>
<dbReference type="SMART" id="SM00400">
    <property type="entry name" value="ZnF_CHCC"/>
    <property type="match status" value="1"/>
</dbReference>
<evidence type="ECO:0000256" key="9">
    <source>
        <dbReference type="ARBA" id="ARBA00022842"/>
    </source>
</evidence>
<dbReference type="RefSeq" id="WP_379958200.1">
    <property type="nucleotide sequence ID" value="NZ_JAUYVI010000006.1"/>
</dbReference>
<dbReference type="InterPro" id="IPR050219">
    <property type="entry name" value="DnaG_primase"/>
</dbReference>
<keyword evidence="7" id="KW-0863">Zinc-finger</keyword>
<dbReference type="PIRSF" id="PIRSF002811">
    <property type="entry name" value="DnaG"/>
    <property type="match status" value="1"/>
</dbReference>
<dbReference type="NCBIfam" id="TIGR01391">
    <property type="entry name" value="dnaG"/>
    <property type="match status" value="1"/>
</dbReference>
<evidence type="ECO:0000256" key="7">
    <source>
        <dbReference type="ARBA" id="ARBA00022771"/>
    </source>
</evidence>
<evidence type="ECO:0000256" key="3">
    <source>
        <dbReference type="ARBA" id="ARBA00022679"/>
    </source>
</evidence>
<evidence type="ECO:0000256" key="6">
    <source>
        <dbReference type="ARBA" id="ARBA00022723"/>
    </source>
</evidence>
<comment type="function">
    <text evidence="12 13">RNA polymerase that catalyzes the synthesis of short RNA molecules used as primers for DNA polymerase during DNA replication.</text>
</comment>
<dbReference type="CDD" id="cd03364">
    <property type="entry name" value="TOPRIM_DnaG_primases"/>
    <property type="match status" value="1"/>
</dbReference>
<keyword evidence="10 12" id="KW-0238">DNA-binding</keyword>
<evidence type="ECO:0000256" key="5">
    <source>
        <dbReference type="ARBA" id="ARBA00022705"/>
    </source>
</evidence>
<dbReference type="InterPro" id="IPR013264">
    <property type="entry name" value="DNAG_N"/>
</dbReference>
<dbReference type="HAMAP" id="MF_00974">
    <property type="entry name" value="DNA_primase_DnaG"/>
    <property type="match status" value="1"/>
</dbReference>
<dbReference type="PROSITE" id="PS50880">
    <property type="entry name" value="TOPRIM"/>
    <property type="match status" value="1"/>
</dbReference>
<accession>A0ABU0YPZ3</accession>
<evidence type="ECO:0000256" key="2">
    <source>
        <dbReference type="ARBA" id="ARBA00022515"/>
    </source>
</evidence>
<dbReference type="PANTHER" id="PTHR30313">
    <property type="entry name" value="DNA PRIMASE"/>
    <property type="match status" value="1"/>
</dbReference>
<keyword evidence="5 12" id="KW-0235">DNA replication</keyword>
<dbReference type="Pfam" id="PF08275">
    <property type="entry name" value="DNAG_N"/>
    <property type="match status" value="1"/>
</dbReference>
<dbReference type="InterPro" id="IPR002694">
    <property type="entry name" value="Znf_CHC2"/>
</dbReference>
<proteinExistence type="inferred from homology"/>
<dbReference type="Pfam" id="PF13662">
    <property type="entry name" value="Toprim_4"/>
    <property type="match status" value="1"/>
</dbReference>
<keyword evidence="1 12" id="KW-0240">DNA-directed RNA polymerase</keyword>
<dbReference type="Gene3D" id="3.90.580.10">
    <property type="entry name" value="Zinc finger, CHC2-type domain"/>
    <property type="match status" value="1"/>
</dbReference>
<dbReference type="InterPro" id="IPR037068">
    <property type="entry name" value="DNA_primase_core_N_sf"/>
</dbReference>
<name>A0ABU0YPZ3_9PROT</name>
<evidence type="ECO:0000256" key="10">
    <source>
        <dbReference type="ARBA" id="ARBA00023125"/>
    </source>
</evidence>
<keyword evidence="9" id="KW-0460">Magnesium</keyword>
<evidence type="ECO:0000256" key="4">
    <source>
        <dbReference type="ARBA" id="ARBA00022695"/>
    </source>
</evidence>
<evidence type="ECO:0000259" key="14">
    <source>
        <dbReference type="PROSITE" id="PS50880"/>
    </source>
</evidence>
<evidence type="ECO:0000256" key="13">
    <source>
        <dbReference type="PIRNR" id="PIRNR002811"/>
    </source>
</evidence>
<comment type="cofactor">
    <cofactor evidence="13">
        <name>Zn(2+)</name>
        <dbReference type="ChEBI" id="CHEBI:29105"/>
    </cofactor>
    <text evidence="13">Binds 1 zinc ion per monomer.</text>
</comment>
<keyword evidence="2 12" id="KW-0639">Primosome</keyword>
<dbReference type="InterPro" id="IPR036977">
    <property type="entry name" value="DNA_primase_Znf_CHC2"/>
</dbReference>
<dbReference type="InterPro" id="IPR006171">
    <property type="entry name" value="TOPRIM_dom"/>
</dbReference>
<keyword evidence="6 13" id="KW-0479">Metal-binding</keyword>
<evidence type="ECO:0000313" key="16">
    <source>
        <dbReference type="Proteomes" id="UP001230156"/>
    </source>
</evidence>
<evidence type="ECO:0000313" key="15">
    <source>
        <dbReference type="EMBL" id="MDQ7249796.1"/>
    </source>
</evidence>
<comment type="catalytic activity">
    <reaction evidence="12">
        <text>ssDNA + n NTP = ssDNA/pppN(pN)n-1 hybrid + (n-1) diphosphate.</text>
        <dbReference type="EC" id="2.7.7.101"/>
    </reaction>
</comment>
<dbReference type="SMART" id="SM00493">
    <property type="entry name" value="TOPRIM"/>
    <property type="match status" value="1"/>
</dbReference>
<dbReference type="InterPro" id="IPR034151">
    <property type="entry name" value="TOPRIM_DnaG_bac"/>
</dbReference>
<dbReference type="InterPro" id="IPR030846">
    <property type="entry name" value="DnaG_bac"/>
</dbReference>
<evidence type="ECO:0000256" key="11">
    <source>
        <dbReference type="ARBA" id="ARBA00023163"/>
    </source>
</evidence>
<evidence type="ECO:0000256" key="8">
    <source>
        <dbReference type="ARBA" id="ARBA00022833"/>
    </source>
</evidence>
<keyword evidence="16" id="KW-1185">Reference proteome</keyword>
<evidence type="ECO:0000256" key="12">
    <source>
        <dbReference type="HAMAP-Rule" id="MF_00974"/>
    </source>
</evidence>
<feature type="domain" description="Toprim" evidence="14">
    <location>
        <begin position="254"/>
        <end position="336"/>
    </location>
</feature>
<organism evidence="15 16">
    <name type="scientific">Dongia sedimenti</name>
    <dbReference type="NCBI Taxonomy" id="3064282"/>
    <lineage>
        <taxon>Bacteria</taxon>
        <taxon>Pseudomonadati</taxon>
        <taxon>Pseudomonadota</taxon>
        <taxon>Alphaproteobacteria</taxon>
        <taxon>Rhodospirillales</taxon>
        <taxon>Dongiaceae</taxon>
        <taxon>Dongia</taxon>
    </lineage>
</organism>
<dbReference type="SUPFAM" id="SSF57783">
    <property type="entry name" value="Zinc beta-ribbon"/>
    <property type="match status" value="1"/>
</dbReference>
<dbReference type="EMBL" id="JAUYVI010000006">
    <property type="protein sequence ID" value="MDQ7249796.1"/>
    <property type="molecule type" value="Genomic_DNA"/>
</dbReference>
<dbReference type="SUPFAM" id="SSF56731">
    <property type="entry name" value="DNA primase core"/>
    <property type="match status" value="1"/>
</dbReference>
<comment type="similarity">
    <text evidence="12 13">Belongs to the DnaG primase family.</text>
</comment>
<comment type="caution">
    <text evidence="12">Lacks conserved residue(s) required for the propagation of feature annotation.</text>
</comment>
<keyword evidence="3 12" id="KW-0808">Transferase</keyword>
<dbReference type="Gene3D" id="3.40.1360.10">
    <property type="match status" value="1"/>
</dbReference>
<dbReference type="Pfam" id="PF01807">
    <property type="entry name" value="Zn_ribbon_DnaG"/>
    <property type="match status" value="1"/>
</dbReference>
<protein>
    <recommendedName>
        <fullName evidence="12 13">DNA primase</fullName>
        <ecNumber evidence="12">2.7.7.101</ecNumber>
    </recommendedName>
</protein>
<evidence type="ECO:0000256" key="1">
    <source>
        <dbReference type="ARBA" id="ARBA00022478"/>
    </source>
</evidence>
<dbReference type="EC" id="2.7.7.101" evidence="12"/>